<comment type="caution">
    <text evidence="2">The sequence shown here is derived from an EMBL/GenBank/DDBJ whole genome shotgun (WGS) entry which is preliminary data.</text>
</comment>
<proteinExistence type="predicted"/>
<feature type="region of interest" description="Disordered" evidence="1">
    <location>
        <begin position="1"/>
        <end position="23"/>
    </location>
</feature>
<dbReference type="Proteomes" id="UP000435112">
    <property type="component" value="Unassembled WGS sequence"/>
</dbReference>
<protein>
    <submittedName>
        <fullName evidence="2">Uncharacterized protein</fullName>
    </submittedName>
</protein>
<dbReference type="OrthoDB" id="125674at2759"/>
<dbReference type="AlphaFoldDB" id="A0A6A3JID8"/>
<name>A0A6A3JID8_9STRA</name>
<evidence type="ECO:0000256" key="1">
    <source>
        <dbReference type="SAM" id="MobiDB-lite"/>
    </source>
</evidence>
<dbReference type="EMBL" id="QXFT01001295">
    <property type="protein sequence ID" value="KAE9322749.1"/>
    <property type="molecule type" value="Genomic_DNA"/>
</dbReference>
<sequence>MARTKPRPVGRPRLNGKGRHQTKYVKKSISVAKKLEVLPFWANAPTPKVKHTIAHFWHDLVPEFYNSKCTMI</sequence>
<keyword evidence="4" id="KW-1185">Reference proteome</keyword>
<organism evidence="2 5">
    <name type="scientific">Phytophthora rubi</name>
    <dbReference type="NCBI Taxonomy" id="129364"/>
    <lineage>
        <taxon>Eukaryota</taxon>
        <taxon>Sar</taxon>
        <taxon>Stramenopiles</taxon>
        <taxon>Oomycota</taxon>
        <taxon>Peronosporomycetes</taxon>
        <taxon>Peronosporales</taxon>
        <taxon>Peronosporaceae</taxon>
        <taxon>Phytophthora</taxon>
    </lineage>
</organism>
<evidence type="ECO:0000313" key="3">
    <source>
        <dbReference type="EMBL" id="KAE9322749.1"/>
    </source>
</evidence>
<accession>A0A6A3JID8</accession>
<reference evidence="2 5" key="1">
    <citation type="submission" date="2018-09" db="EMBL/GenBank/DDBJ databases">
        <title>Genomic investigation of the strawberry pathogen Phytophthora fragariae indicates pathogenicity is determined by transcriptional variation in three key races.</title>
        <authorList>
            <person name="Adams T.M."/>
            <person name="Armitage A.D."/>
            <person name="Sobczyk M.K."/>
            <person name="Bates H.J."/>
            <person name="Dunwell J.M."/>
            <person name="Nellist C.F."/>
            <person name="Harrison R.J."/>
        </authorList>
    </citation>
    <scope>NUCLEOTIDE SEQUENCE [LARGE SCALE GENOMIC DNA]</scope>
    <source>
        <strain evidence="2 5">SCRP324</strain>
        <strain evidence="3 4">SCRP333</strain>
    </source>
</reference>
<evidence type="ECO:0000313" key="2">
    <source>
        <dbReference type="EMBL" id="KAE8993467.1"/>
    </source>
</evidence>
<dbReference type="Proteomes" id="UP000434957">
    <property type="component" value="Unassembled WGS sequence"/>
</dbReference>
<gene>
    <name evidence="2" type="ORF">PR002_g20225</name>
    <name evidence="3" type="ORF">PR003_g17144</name>
</gene>
<evidence type="ECO:0000313" key="4">
    <source>
        <dbReference type="Proteomes" id="UP000434957"/>
    </source>
</evidence>
<evidence type="ECO:0000313" key="5">
    <source>
        <dbReference type="Proteomes" id="UP000435112"/>
    </source>
</evidence>
<dbReference type="EMBL" id="QXFU01001909">
    <property type="protein sequence ID" value="KAE8993467.1"/>
    <property type="molecule type" value="Genomic_DNA"/>
</dbReference>